<dbReference type="PANTHER" id="PTHR43798:SF31">
    <property type="entry name" value="AB HYDROLASE SUPERFAMILY PROTEIN YCLE"/>
    <property type="match status" value="1"/>
</dbReference>
<dbReference type="Pfam" id="PF00561">
    <property type="entry name" value="Abhydrolase_1"/>
    <property type="match status" value="1"/>
</dbReference>
<sequence length="272" mass="30146">MSQWSDGEILAHGVNLHYYRTGGAHPPVLLLHGFTDSGLCWTPVAQALASDYDVIMFDARGHGRSGAAANGFTTELLVADALAVIQELKLEQVALLGHSMGAHTAAHVTKKHPELVRALLLEDPPWRGTQLPELTQDDINGLKQWESHLRIVQQQSLAERIEDASEYNPRWSQAEIQPWAEAQGQFRLEVFSQGLARVTQEWQVLMPQLSNPTLLITGDPDRGAIVTSEIAQQALATWDNGTLAHIDGAGHSIRRDQYEPFITAVRQFLKEK</sequence>
<keyword evidence="4" id="KW-1185">Reference proteome</keyword>
<keyword evidence="1" id="KW-0378">Hydrolase</keyword>
<evidence type="ECO:0000313" key="4">
    <source>
        <dbReference type="Proteomes" id="UP000287171"/>
    </source>
</evidence>
<evidence type="ECO:0000313" key="3">
    <source>
        <dbReference type="EMBL" id="GCE26970.1"/>
    </source>
</evidence>
<dbReference type="EMBL" id="BIFT01000001">
    <property type="protein sequence ID" value="GCE26970.1"/>
    <property type="molecule type" value="Genomic_DNA"/>
</dbReference>
<dbReference type="InterPro" id="IPR029058">
    <property type="entry name" value="AB_hydrolase_fold"/>
</dbReference>
<evidence type="ECO:0000259" key="2">
    <source>
        <dbReference type="Pfam" id="PF00561"/>
    </source>
</evidence>
<dbReference type="Gene3D" id="3.40.50.1820">
    <property type="entry name" value="alpha/beta hydrolase"/>
    <property type="match status" value="1"/>
</dbReference>
<reference evidence="4" key="1">
    <citation type="submission" date="2018-12" db="EMBL/GenBank/DDBJ databases">
        <title>Tengunoibacter tsumagoiensis gen. nov., sp. nov., Dictyobacter kobayashii sp. nov., D. alpinus sp. nov., and D. joshuensis sp. nov. and description of Dictyobacteraceae fam. nov. within the order Ktedonobacterales isolated from Tengu-no-mugimeshi.</title>
        <authorList>
            <person name="Wang C.M."/>
            <person name="Zheng Y."/>
            <person name="Sakai Y."/>
            <person name="Toyoda A."/>
            <person name="Minakuchi Y."/>
            <person name="Abe K."/>
            <person name="Yokota A."/>
            <person name="Yabe S."/>
        </authorList>
    </citation>
    <scope>NUCLEOTIDE SEQUENCE [LARGE SCALE GENOMIC DNA]</scope>
    <source>
        <strain evidence="4">Uno16</strain>
    </source>
</reference>
<dbReference type="PRINTS" id="PR00111">
    <property type="entry name" value="ABHYDROLASE"/>
</dbReference>
<comment type="caution">
    <text evidence="3">The sequence shown here is derived from an EMBL/GenBank/DDBJ whole genome shotgun (WGS) entry which is preliminary data.</text>
</comment>
<accession>A0A402B6L7</accession>
<feature type="domain" description="AB hydrolase-1" evidence="2">
    <location>
        <begin position="26"/>
        <end position="252"/>
    </location>
</feature>
<dbReference type="InterPro" id="IPR000073">
    <property type="entry name" value="AB_hydrolase_1"/>
</dbReference>
<organism evidence="3 4">
    <name type="scientific">Dictyobacter alpinus</name>
    <dbReference type="NCBI Taxonomy" id="2014873"/>
    <lineage>
        <taxon>Bacteria</taxon>
        <taxon>Bacillati</taxon>
        <taxon>Chloroflexota</taxon>
        <taxon>Ktedonobacteria</taxon>
        <taxon>Ktedonobacterales</taxon>
        <taxon>Dictyobacteraceae</taxon>
        <taxon>Dictyobacter</taxon>
    </lineage>
</organism>
<proteinExistence type="predicted"/>
<name>A0A402B6L7_9CHLR</name>
<dbReference type="InterPro" id="IPR050266">
    <property type="entry name" value="AB_hydrolase_sf"/>
</dbReference>
<dbReference type="SUPFAM" id="SSF53474">
    <property type="entry name" value="alpha/beta-Hydrolases"/>
    <property type="match status" value="1"/>
</dbReference>
<protein>
    <submittedName>
        <fullName evidence="3">Putative 2-succinyl-6-hydroxy-2,4-cyclohexadiene-1-carboxylate synthase</fullName>
    </submittedName>
</protein>
<dbReference type="GO" id="GO:0016787">
    <property type="term" value="F:hydrolase activity"/>
    <property type="evidence" value="ECO:0007669"/>
    <property type="project" value="UniProtKB-KW"/>
</dbReference>
<dbReference type="GO" id="GO:0016020">
    <property type="term" value="C:membrane"/>
    <property type="evidence" value="ECO:0007669"/>
    <property type="project" value="TreeGrafter"/>
</dbReference>
<gene>
    <name evidence="3" type="primary">menH_2</name>
    <name evidence="3" type="ORF">KDA_24540</name>
</gene>
<dbReference type="OrthoDB" id="9775557at2"/>
<dbReference type="Proteomes" id="UP000287171">
    <property type="component" value="Unassembled WGS sequence"/>
</dbReference>
<evidence type="ECO:0000256" key="1">
    <source>
        <dbReference type="ARBA" id="ARBA00022801"/>
    </source>
</evidence>
<dbReference type="PANTHER" id="PTHR43798">
    <property type="entry name" value="MONOACYLGLYCEROL LIPASE"/>
    <property type="match status" value="1"/>
</dbReference>
<dbReference type="AlphaFoldDB" id="A0A402B6L7"/>
<dbReference type="RefSeq" id="WP_126627364.1">
    <property type="nucleotide sequence ID" value="NZ_BIFT01000001.1"/>
</dbReference>